<dbReference type="InterPro" id="IPR045334">
    <property type="entry name" value="INTS3"/>
</dbReference>
<dbReference type="PANTHER" id="PTHR13587">
    <property type="entry name" value="INTEGRATOR COMPLEX SUBUNIT 3"/>
    <property type="match status" value="1"/>
</dbReference>
<feature type="compositionally biased region" description="Low complexity" evidence="6">
    <location>
        <begin position="1100"/>
        <end position="1110"/>
    </location>
</feature>
<keyword evidence="10" id="KW-1185">Reference proteome</keyword>
<keyword evidence="4" id="KW-0963">Cytoplasm</keyword>
<dbReference type="PANTHER" id="PTHR13587:SF7">
    <property type="entry name" value="INTEGRATOR COMPLEX SUBUNIT 3"/>
    <property type="match status" value="1"/>
</dbReference>
<feature type="region of interest" description="Disordered" evidence="6">
    <location>
        <begin position="1017"/>
        <end position="1116"/>
    </location>
</feature>
<evidence type="ECO:0000256" key="5">
    <source>
        <dbReference type="ARBA" id="ARBA00023242"/>
    </source>
</evidence>
<gene>
    <name evidence="9" type="ORF">GGH94_005403</name>
</gene>
<evidence type="ECO:0000256" key="6">
    <source>
        <dbReference type="SAM" id="MobiDB-lite"/>
    </source>
</evidence>
<evidence type="ECO:0000256" key="1">
    <source>
        <dbReference type="ARBA" id="ARBA00004123"/>
    </source>
</evidence>
<evidence type="ECO:0000313" key="9">
    <source>
        <dbReference type="EMBL" id="KAJ2860616.1"/>
    </source>
</evidence>
<dbReference type="EMBL" id="JANBUY010000284">
    <property type="protein sequence ID" value="KAJ2860616.1"/>
    <property type="molecule type" value="Genomic_DNA"/>
</dbReference>
<reference evidence="9" key="1">
    <citation type="submission" date="2022-07" db="EMBL/GenBank/DDBJ databases">
        <title>Phylogenomic reconstructions and comparative analyses of Kickxellomycotina fungi.</title>
        <authorList>
            <person name="Reynolds N.K."/>
            <person name="Stajich J.E."/>
            <person name="Barry K."/>
            <person name="Grigoriev I.V."/>
            <person name="Crous P."/>
            <person name="Smith M.E."/>
        </authorList>
    </citation>
    <scope>NUCLEOTIDE SEQUENCE</scope>
    <source>
        <strain evidence="9">RSA 476</strain>
    </source>
</reference>
<feature type="domain" description="Ints3-like C-terminal" evidence="8">
    <location>
        <begin position="698"/>
        <end position="915"/>
    </location>
</feature>
<proteinExistence type="inferred from homology"/>
<name>A0A9W8IDK0_9FUNG</name>
<keyword evidence="5" id="KW-0539">Nucleus</keyword>
<dbReference type="AlphaFoldDB" id="A0A9W8IDK0"/>
<comment type="similarity">
    <text evidence="3">Belongs to the Integrator subunit 3 family.</text>
</comment>
<dbReference type="GO" id="GO:0005634">
    <property type="term" value="C:nucleus"/>
    <property type="evidence" value="ECO:0007669"/>
    <property type="project" value="UniProtKB-SubCell"/>
</dbReference>
<dbReference type="Pfam" id="PF24566">
    <property type="entry name" value="HEAT_Ints3_C"/>
    <property type="match status" value="1"/>
</dbReference>
<evidence type="ECO:0000256" key="3">
    <source>
        <dbReference type="ARBA" id="ARBA00006130"/>
    </source>
</evidence>
<comment type="subcellular location">
    <subcellularLocation>
        <location evidence="2">Cytoplasm</location>
    </subcellularLocation>
    <subcellularLocation>
        <location evidence="1">Nucleus</location>
    </subcellularLocation>
</comment>
<evidence type="ECO:0000256" key="2">
    <source>
        <dbReference type="ARBA" id="ARBA00004496"/>
    </source>
</evidence>
<evidence type="ECO:0000256" key="4">
    <source>
        <dbReference type="ARBA" id="ARBA00022490"/>
    </source>
</evidence>
<evidence type="ECO:0000259" key="8">
    <source>
        <dbReference type="Pfam" id="PF24566"/>
    </source>
</evidence>
<comment type="caution">
    <text evidence="9">The sequence shown here is derived from an EMBL/GenBank/DDBJ whole genome shotgun (WGS) entry which is preliminary data.</text>
</comment>
<protein>
    <recommendedName>
        <fullName evidence="11">Integrator complex subunit 3</fullName>
    </recommendedName>
</protein>
<feature type="domain" description="Integrator complex subunit 3 N-terminal" evidence="7">
    <location>
        <begin position="73"/>
        <end position="483"/>
    </location>
</feature>
<evidence type="ECO:0008006" key="11">
    <source>
        <dbReference type="Google" id="ProtNLM"/>
    </source>
</evidence>
<evidence type="ECO:0000259" key="7">
    <source>
        <dbReference type="Pfam" id="PF10189"/>
    </source>
</evidence>
<accession>A0A9W8IDK0</accession>
<dbReference type="GO" id="GO:0005737">
    <property type="term" value="C:cytoplasm"/>
    <property type="evidence" value="ECO:0007669"/>
    <property type="project" value="UniProtKB-SubCell"/>
</dbReference>
<feature type="compositionally biased region" description="Acidic residues" evidence="6">
    <location>
        <begin position="510"/>
        <end position="519"/>
    </location>
</feature>
<feature type="region of interest" description="Disordered" evidence="6">
    <location>
        <begin position="500"/>
        <end position="519"/>
    </location>
</feature>
<feature type="compositionally biased region" description="Acidic residues" evidence="6">
    <location>
        <begin position="1079"/>
        <end position="1091"/>
    </location>
</feature>
<sequence length="1116" mass="122763">MAELFAPPPDSSSAAGQMPATPQLFSLEPIDVVEAWQQELVDCFLVVSGLISGKSSAEAHDILQQRASESMKSHSELVNGLIYGVLTETGDVSVSYFRQLSLVARDGYAHAIGRLQLVSASPKFALLRHKVRVQLLWAIAALVRGNAAGVEALVLSLTRQMRGGDVTPPNLWLIQQVLNLLESNYEWLVAHSAVVATAAYAFGRLTLDLGARAAPPELRNQSSAFVVRLIRERFTDCAMVGRDLVRMLQDAAKLPHFRDLWADLLHRPHHVSPLLAQAGGIELLLRVPTPRTFLANRVTFAMESRLLFILEHVPASGYSRNLMWFVHRFLSTPESDTLYADIIRYICGVLHPSNAVLGSSIVQRYVFLGSLLRYVRSQVTAANAKLALFYDWLFYDPQADNIMNVEPGVLIMARSVDRYPFLTESFIEFLAFVTEAYAPSLAPQIRHSVGLVMRIAVEKGVIPSLVPIYEQPRLGRSTRRHMQVLFPQLVPQRETLTSAVEGNRGGVSDSDNEQEDDDEGMVLAASQAELIPPLSLSSEPILPAIDVPPVVKPVVDLATLDPVSRMFHDDEEAYTMPVENMPDEYCSDSDEDEFVDVPPLVEDNSGEPWSSAATSDSLLEDPSLWVFGSTLSDFIENKSPQTAAEIVNVFAQSEASTLAVARILASVVLEDDSVELEDIETNAELARMGESDIEHDLLHVILTAAATAVSDNGGSRVLDLLVQLTRARVDVGFRWLLYCVDMNMSHLYSRYVSRFASGSVSLALARDLGVLQERFTALFYEMLPIVYSAFPIDLPGSPGVVRSVVALIDQPQVYRLNSLISRGMLRLFGTGKSAADVVADTMECDAFEQVCLWQLLAAEVAGDLQAVARVARRVLLRGSDVVLDPMSNSEAANGLLSLLRTVPPTPRLVKTLARYYQAPSDDILVQQQRADLCGCALAAWLQNDSTVLRRALTTLSPLSRSALVDAWAERFELRRFCDRTIGELLLQDDCEPAPKSPEMFVSVADLFTPTLESLAVDEPPPLALPPIESNVAEPNVAEENTGGIKRRNSSTTITTRSKGRIGSSSRSLAKRRRRNVITSDDDDDDDEEGEEEKEKDVNMSSSPVLSSSSLESDDDY</sequence>
<dbReference type="Pfam" id="PF10189">
    <property type="entry name" value="Ints3_N"/>
    <property type="match status" value="1"/>
</dbReference>
<evidence type="ECO:0000313" key="10">
    <source>
        <dbReference type="Proteomes" id="UP001140074"/>
    </source>
</evidence>
<dbReference type="Proteomes" id="UP001140074">
    <property type="component" value="Unassembled WGS sequence"/>
</dbReference>
<feature type="compositionally biased region" description="Low complexity" evidence="6">
    <location>
        <begin position="1049"/>
        <end position="1067"/>
    </location>
</feature>
<dbReference type="InterPro" id="IPR056518">
    <property type="entry name" value="HEAT_Ints3_C"/>
</dbReference>
<organism evidence="9 10">
    <name type="scientific">Coemansia aciculifera</name>
    <dbReference type="NCBI Taxonomy" id="417176"/>
    <lineage>
        <taxon>Eukaryota</taxon>
        <taxon>Fungi</taxon>
        <taxon>Fungi incertae sedis</taxon>
        <taxon>Zoopagomycota</taxon>
        <taxon>Kickxellomycotina</taxon>
        <taxon>Kickxellomycetes</taxon>
        <taxon>Kickxellales</taxon>
        <taxon>Kickxellaceae</taxon>
        <taxon>Coemansia</taxon>
    </lineage>
</organism>
<dbReference type="InterPro" id="IPR019333">
    <property type="entry name" value="INTS3_N"/>
</dbReference>